<evidence type="ECO:0000256" key="2">
    <source>
        <dbReference type="PROSITE-ProRule" id="PRU00284"/>
    </source>
</evidence>
<organism evidence="4 5">
    <name type="scientific">Clostridium acidisoli DSM 12555</name>
    <dbReference type="NCBI Taxonomy" id="1121291"/>
    <lineage>
        <taxon>Bacteria</taxon>
        <taxon>Bacillati</taxon>
        <taxon>Bacillota</taxon>
        <taxon>Clostridia</taxon>
        <taxon>Eubacteriales</taxon>
        <taxon>Clostridiaceae</taxon>
        <taxon>Clostridium</taxon>
    </lineage>
</organism>
<dbReference type="AlphaFoldDB" id="A0A1W1XGD8"/>
<dbReference type="SMART" id="SM00283">
    <property type="entry name" value="MA"/>
    <property type="match status" value="1"/>
</dbReference>
<dbReference type="InterPro" id="IPR004089">
    <property type="entry name" value="MCPsignal_dom"/>
</dbReference>
<proteinExistence type="predicted"/>
<evidence type="ECO:0000313" key="5">
    <source>
        <dbReference type="Proteomes" id="UP000192468"/>
    </source>
</evidence>
<evidence type="ECO:0000259" key="3">
    <source>
        <dbReference type="PROSITE" id="PS50111"/>
    </source>
</evidence>
<sequence>MFSIDGLEYLKLFSEAQAEIIPGGVLFLYIEKDIIKWRKASTKFDLDIFNIGEQIKSDSIAAKAMAQKTILKENVPRLLYGSRFYTVAIPMSNEKNEAVGAFSMLIPKLHPVVKSFKDFAPIISEMFPEGATMFVTDLQRILYKQASAKFDIEDLKKGDILAENSIAKNVIKTEKEIIEELDSSVFGIDVLEACYPLFDEDNTDEIVATLTIITPKEVAASLRDMSDNLESNLTGIASAIEELAASASQIHVNEQELNSEIKEIITLSEEINEISAFIKEIADETKMLGLNAAIEAARAGEAGKGFGVVAEEIRNLSQQSKSTVPKINSITEHIKTKVMSVSEKSMNSLASSQEQASATEEITASIEEITASTEELNNIAKKL</sequence>
<dbReference type="EMBL" id="FWXH01000004">
    <property type="protein sequence ID" value="SMC22581.1"/>
    <property type="molecule type" value="Genomic_DNA"/>
</dbReference>
<dbReference type="Proteomes" id="UP000192468">
    <property type="component" value="Unassembled WGS sequence"/>
</dbReference>
<dbReference type="RefSeq" id="WP_084115133.1">
    <property type="nucleotide sequence ID" value="NZ_FWXH01000004.1"/>
</dbReference>
<gene>
    <name evidence="4" type="ORF">SAMN02745134_01644</name>
</gene>
<keyword evidence="1 2" id="KW-0807">Transducer</keyword>
<protein>
    <submittedName>
        <fullName evidence="4">Methyl-accepting chemotaxis protein (MCP) signalling domain-containing protein</fullName>
    </submittedName>
</protein>
<dbReference type="Gene3D" id="1.10.287.950">
    <property type="entry name" value="Methyl-accepting chemotaxis protein"/>
    <property type="match status" value="1"/>
</dbReference>
<dbReference type="Pfam" id="PF00015">
    <property type="entry name" value="MCPsignal"/>
    <property type="match status" value="1"/>
</dbReference>
<accession>A0A1W1XGD8</accession>
<dbReference type="PANTHER" id="PTHR32089">
    <property type="entry name" value="METHYL-ACCEPTING CHEMOTAXIS PROTEIN MCPB"/>
    <property type="match status" value="1"/>
</dbReference>
<dbReference type="GO" id="GO:0016020">
    <property type="term" value="C:membrane"/>
    <property type="evidence" value="ECO:0007669"/>
    <property type="project" value="InterPro"/>
</dbReference>
<dbReference type="OrthoDB" id="1674419at2"/>
<dbReference type="GO" id="GO:0007165">
    <property type="term" value="P:signal transduction"/>
    <property type="evidence" value="ECO:0007669"/>
    <property type="project" value="UniProtKB-KW"/>
</dbReference>
<dbReference type="PROSITE" id="PS50111">
    <property type="entry name" value="CHEMOTAXIS_TRANSDUC_2"/>
    <property type="match status" value="1"/>
</dbReference>
<keyword evidence="5" id="KW-1185">Reference proteome</keyword>
<dbReference type="PANTHER" id="PTHR32089:SF112">
    <property type="entry name" value="LYSOZYME-LIKE PROTEIN-RELATED"/>
    <property type="match status" value="1"/>
</dbReference>
<dbReference type="STRING" id="1121291.SAMN02745134_01644"/>
<feature type="domain" description="Methyl-accepting transducer" evidence="3">
    <location>
        <begin position="216"/>
        <end position="383"/>
    </location>
</feature>
<reference evidence="4 5" key="1">
    <citation type="submission" date="2017-04" db="EMBL/GenBank/DDBJ databases">
        <authorList>
            <person name="Afonso C.L."/>
            <person name="Miller P.J."/>
            <person name="Scott M.A."/>
            <person name="Spackman E."/>
            <person name="Goraichik I."/>
            <person name="Dimitrov K.M."/>
            <person name="Suarez D.L."/>
            <person name="Swayne D.E."/>
        </authorList>
    </citation>
    <scope>NUCLEOTIDE SEQUENCE [LARGE SCALE GENOMIC DNA]</scope>
    <source>
        <strain evidence="4 5">DSM 12555</strain>
    </source>
</reference>
<evidence type="ECO:0000256" key="1">
    <source>
        <dbReference type="ARBA" id="ARBA00023224"/>
    </source>
</evidence>
<evidence type="ECO:0000313" key="4">
    <source>
        <dbReference type="EMBL" id="SMC22581.1"/>
    </source>
</evidence>
<dbReference type="SUPFAM" id="SSF58104">
    <property type="entry name" value="Methyl-accepting chemotaxis protein (MCP) signaling domain"/>
    <property type="match status" value="1"/>
</dbReference>
<name>A0A1W1XGD8_9CLOT</name>